<proteinExistence type="predicted"/>
<evidence type="ECO:0000256" key="1">
    <source>
        <dbReference type="SAM" id="Coils"/>
    </source>
</evidence>
<dbReference type="Proteomes" id="UP001266305">
    <property type="component" value="Unassembled WGS sequence"/>
</dbReference>
<dbReference type="PANTHER" id="PTHR21683">
    <property type="entry name" value="COILED-COIL DOMAIN-CONTAINING PROTEIN 42 LIKE-2-LIKE-RELATED"/>
    <property type="match status" value="1"/>
</dbReference>
<dbReference type="InterPro" id="IPR051147">
    <property type="entry name" value="CFAP_domain-containing"/>
</dbReference>
<reference evidence="2 3" key="1">
    <citation type="submission" date="2023-05" db="EMBL/GenBank/DDBJ databases">
        <title>B98-5 Cell Line De Novo Hybrid Assembly: An Optical Mapping Approach.</title>
        <authorList>
            <person name="Kananen K."/>
            <person name="Auerbach J.A."/>
            <person name="Kautto E."/>
            <person name="Blachly J.S."/>
        </authorList>
    </citation>
    <scope>NUCLEOTIDE SEQUENCE [LARGE SCALE GENOMIC DNA]</scope>
    <source>
        <strain evidence="2">B95-8</strain>
        <tissue evidence="2">Cell line</tissue>
    </source>
</reference>
<accession>A0ABQ9U3Q7</accession>
<feature type="coiled-coil region" evidence="1">
    <location>
        <begin position="155"/>
        <end position="189"/>
    </location>
</feature>
<keyword evidence="3" id="KW-1185">Reference proteome</keyword>
<name>A0ABQ9U3Q7_SAGOE</name>
<comment type="caution">
    <text evidence="2">The sequence shown here is derived from an EMBL/GenBank/DDBJ whole genome shotgun (WGS) entry which is preliminary data.</text>
</comment>
<evidence type="ECO:0000313" key="3">
    <source>
        <dbReference type="Proteomes" id="UP001266305"/>
    </source>
</evidence>
<sequence>MELPPPDRPQLGRLEHRVGDHTVLGFNPGPSISQLVPTSGQLVGSWERRDGDATSAFKTSVPPSPAPACSCWSQSPDPAISSQVELSCPHLAGGHRQRWGGEWPSSGLEFGSCPSLILSPPLPLWRCPQPGPANTCGLQEPQLYFTEPQQLLDVFRELEEQNLSLIQNRQEIEETLDELSHTLKHTQIRM</sequence>
<organism evidence="2 3">
    <name type="scientific">Saguinus oedipus</name>
    <name type="common">Cotton-top tamarin</name>
    <name type="synonym">Oedipomidas oedipus</name>
    <dbReference type="NCBI Taxonomy" id="9490"/>
    <lineage>
        <taxon>Eukaryota</taxon>
        <taxon>Metazoa</taxon>
        <taxon>Chordata</taxon>
        <taxon>Craniata</taxon>
        <taxon>Vertebrata</taxon>
        <taxon>Euteleostomi</taxon>
        <taxon>Mammalia</taxon>
        <taxon>Eutheria</taxon>
        <taxon>Euarchontoglires</taxon>
        <taxon>Primates</taxon>
        <taxon>Haplorrhini</taxon>
        <taxon>Platyrrhini</taxon>
        <taxon>Cebidae</taxon>
        <taxon>Callitrichinae</taxon>
        <taxon>Saguinus</taxon>
    </lineage>
</organism>
<protein>
    <submittedName>
        <fullName evidence="2">Uncharacterized protein</fullName>
    </submittedName>
</protein>
<evidence type="ECO:0000313" key="2">
    <source>
        <dbReference type="EMBL" id="KAK2091696.1"/>
    </source>
</evidence>
<dbReference type="EMBL" id="JASSZA010000016">
    <property type="protein sequence ID" value="KAK2091696.1"/>
    <property type="molecule type" value="Genomic_DNA"/>
</dbReference>
<gene>
    <name evidence="2" type="ORF">P7K49_030980</name>
</gene>
<keyword evidence="1" id="KW-0175">Coiled coil</keyword>
<dbReference type="PANTHER" id="PTHR21683:SF5">
    <property type="entry name" value="CILIA- AND FLAGELLA-ASSOCIATED PROTEIN 100"/>
    <property type="match status" value="1"/>
</dbReference>